<feature type="transmembrane region" description="Helical" evidence="2">
    <location>
        <begin position="151"/>
        <end position="172"/>
    </location>
</feature>
<sequence length="395" mass="42782">MDNSNSNPSPLDTLRQLKEWLDAGTITPQEFETLKRKLLFDEKAQAAGTSPTPTPVTPPPAPTAFDSSYPQPVQARPLTPAPHTVPPPTTDPLLPPSLNDSPSQPPLKPVALDPITHRPTEAPMPRMPEPEAEVEEDPAIFEREPARQQPLAAVLIIGGIVLLLAVVAYLLLGNRSSERLTSSSMTAADSATVAVEEGPQAEQLELPAVAAPETVRVQPVVPVTPAETTATAPVAPPTEQPAAATSPPAAENESALKSRVQRTLTALYNDMEAAPFNAGQHFAPQVERFYTLQNTTPAAIEEELNRSHFPEFLESEISFDPGTLQISPVAEDGTVMVQYQERGRSLRKSRNQYQQTVAQVRARIDRSGKVTYFRQERLLQNTFTDAAAPTPPATE</sequence>
<comment type="caution">
    <text evidence="3">The sequence shown here is derived from an EMBL/GenBank/DDBJ whole genome shotgun (WGS) entry which is preliminary data.</text>
</comment>
<evidence type="ECO:0008006" key="5">
    <source>
        <dbReference type="Google" id="ProtNLM"/>
    </source>
</evidence>
<dbReference type="Proteomes" id="UP001500454">
    <property type="component" value="Unassembled WGS sequence"/>
</dbReference>
<evidence type="ECO:0000256" key="1">
    <source>
        <dbReference type="SAM" id="MobiDB-lite"/>
    </source>
</evidence>
<protein>
    <recommendedName>
        <fullName evidence="5">SHOCT domain-containing protein</fullName>
    </recommendedName>
</protein>
<keyword evidence="4" id="KW-1185">Reference proteome</keyword>
<feature type="region of interest" description="Disordered" evidence="1">
    <location>
        <begin position="42"/>
        <end position="129"/>
    </location>
</feature>
<name>A0ABP8IWB1_9BACT</name>
<evidence type="ECO:0000313" key="3">
    <source>
        <dbReference type="EMBL" id="GAA4376817.1"/>
    </source>
</evidence>
<gene>
    <name evidence="3" type="ORF">GCM10023186_11040</name>
</gene>
<organism evidence="3 4">
    <name type="scientific">Hymenobacter koreensis</name>
    <dbReference type="NCBI Taxonomy" id="1084523"/>
    <lineage>
        <taxon>Bacteria</taxon>
        <taxon>Pseudomonadati</taxon>
        <taxon>Bacteroidota</taxon>
        <taxon>Cytophagia</taxon>
        <taxon>Cytophagales</taxon>
        <taxon>Hymenobacteraceae</taxon>
        <taxon>Hymenobacter</taxon>
    </lineage>
</organism>
<reference evidence="4" key="1">
    <citation type="journal article" date="2019" name="Int. J. Syst. Evol. Microbiol.">
        <title>The Global Catalogue of Microorganisms (GCM) 10K type strain sequencing project: providing services to taxonomists for standard genome sequencing and annotation.</title>
        <authorList>
            <consortium name="The Broad Institute Genomics Platform"/>
            <consortium name="The Broad Institute Genome Sequencing Center for Infectious Disease"/>
            <person name="Wu L."/>
            <person name="Ma J."/>
        </authorList>
    </citation>
    <scope>NUCLEOTIDE SEQUENCE [LARGE SCALE GENOMIC DNA]</scope>
    <source>
        <strain evidence="4">JCM 17924</strain>
    </source>
</reference>
<evidence type="ECO:0000313" key="4">
    <source>
        <dbReference type="Proteomes" id="UP001500454"/>
    </source>
</evidence>
<feature type="compositionally biased region" description="Low complexity" evidence="1">
    <location>
        <begin position="240"/>
        <end position="250"/>
    </location>
</feature>
<keyword evidence="2" id="KW-0812">Transmembrane</keyword>
<dbReference type="RefSeq" id="WP_345222124.1">
    <property type="nucleotide sequence ID" value="NZ_BAABHA010000002.1"/>
</dbReference>
<evidence type="ECO:0000256" key="2">
    <source>
        <dbReference type="SAM" id="Phobius"/>
    </source>
</evidence>
<dbReference type="EMBL" id="BAABHA010000002">
    <property type="protein sequence ID" value="GAA4376817.1"/>
    <property type="molecule type" value="Genomic_DNA"/>
</dbReference>
<proteinExistence type="predicted"/>
<feature type="region of interest" description="Disordered" evidence="1">
    <location>
        <begin position="227"/>
        <end position="257"/>
    </location>
</feature>
<feature type="compositionally biased region" description="Pro residues" evidence="1">
    <location>
        <begin position="52"/>
        <end position="62"/>
    </location>
</feature>
<accession>A0ABP8IWB1</accession>
<feature type="compositionally biased region" description="Pro residues" evidence="1">
    <location>
        <begin position="79"/>
        <end position="95"/>
    </location>
</feature>
<keyword evidence="2" id="KW-0472">Membrane</keyword>
<keyword evidence="2" id="KW-1133">Transmembrane helix</keyword>